<dbReference type="GO" id="GO:0046982">
    <property type="term" value="F:protein heterodimerization activity"/>
    <property type="evidence" value="ECO:0007669"/>
    <property type="project" value="TreeGrafter"/>
</dbReference>
<evidence type="ECO:0000256" key="3">
    <source>
        <dbReference type="ARBA" id="ARBA00023157"/>
    </source>
</evidence>
<dbReference type="GO" id="GO:0050839">
    <property type="term" value="F:cell adhesion molecule binding"/>
    <property type="evidence" value="ECO:0007669"/>
    <property type="project" value="TreeGrafter"/>
</dbReference>
<dbReference type="InterPro" id="IPR000742">
    <property type="entry name" value="EGF"/>
</dbReference>
<feature type="signal peptide" evidence="5">
    <location>
        <begin position="1"/>
        <end position="15"/>
    </location>
</feature>
<keyword evidence="3 4" id="KW-1015">Disulfide bond</keyword>
<gene>
    <name evidence="7" type="ORF">QTG54_013891</name>
</gene>
<evidence type="ECO:0000313" key="7">
    <source>
        <dbReference type="EMBL" id="KAK1735277.1"/>
    </source>
</evidence>
<accession>A0AAD8XXH1</accession>
<keyword evidence="5" id="KW-0732">Signal</keyword>
<sequence length="227" mass="24119">MKILLLATILATVGAYCPNACSGHGSCGINASLNLSDKCTCYNRPNGDPAWTGHDCSLRTCPQGSAWASELAVSENNVHPRMECSNKGLCDRESGECSCFENYDGKACERTMCPNDCSGRGICLTQKALAILQGTVYDAPWDADKAMGCKCDDGFRGADCSQKECPSGPDVLNGDGGSEGRDCSGRGICSYETGLCTCFKGYYGTRCEFQTILEASHGRSSQTSGPW</sequence>
<dbReference type="PROSITE" id="PS00022">
    <property type="entry name" value="EGF_1"/>
    <property type="match status" value="2"/>
</dbReference>
<evidence type="ECO:0000256" key="5">
    <source>
        <dbReference type="SAM" id="SignalP"/>
    </source>
</evidence>
<evidence type="ECO:0000256" key="1">
    <source>
        <dbReference type="ARBA" id="ARBA00022536"/>
    </source>
</evidence>
<dbReference type="InterPro" id="IPR051216">
    <property type="entry name" value="Teneurin"/>
</dbReference>
<organism evidence="7 8">
    <name type="scientific">Skeletonema marinoi</name>
    <dbReference type="NCBI Taxonomy" id="267567"/>
    <lineage>
        <taxon>Eukaryota</taxon>
        <taxon>Sar</taxon>
        <taxon>Stramenopiles</taxon>
        <taxon>Ochrophyta</taxon>
        <taxon>Bacillariophyta</taxon>
        <taxon>Coscinodiscophyceae</taxon>
        <taxon>Thalassiosirophycidae</taxon>
        <taxon>Thalassiosirales</taxon>
        <taxon>Skeletonemataceae</taxon>
        <taxon>Skeletonema</taxon>
        <taxon>Skeletonema marinoi-dohrnii complex</taxon>
    </lineage>
</organism>
<dbReference type="PROSITE" id="PS50026">
    <property type="entry name" value="EGF_3"/>
    <property type="match status" value="1"/>
</dbReference>
<dbReference type="SUPFAM" id="SSF57196">
    <property type="entry name" value="EGF/Laminin"/>
    <property type="match status" value="1"/>
</dbReference>
<evidence type="ECO:0000256" key="4">
    <source>
        <dbReference type="PROSITE-ProRule" id="PRU00076"/>
    </source>
</evidence>
<feature type="chain" id="PRO_5042091097" evidence="5">
    <location>
        <begin position="16"/>
        <end position="227"/>
    </location>
</feature>
<evidence type="ECO:0000256" key="2">
    <source>
        <dbReference type="ARBA" id="ARBA00022737"/>
    </source>
</evidence>
<dbReference type="PRINTS" id="PR00011">
    <property type="entry name" value="EGFLAMININ"/>
</dbReference>
<dbReference type="GO" id="GO:0042803">
    <property type="term" value="F:protein homodimerization activity"/>
    <property type="evidence" value="ECO:0007669"/>
    <property type="project" value="TreeGrafter"/>
</dbReference>
<feature type="domain" description="EGF-like" evidence="6">
    <location>
        <begin position="173"/>
        <end position="208"/>
    </location>
</feature>
<keyword evidence="2" id="KW-0677">Repeat</keyword>
<evidence type="ECO:0000259" key="6">
    <source>
        <dbReference type="PROSITE" id="PS50026"/>
    </source>
</evidence>
<protein>
    <submittedName>
        <fullName evidence="7">Sig3-like protein</fullName>
    </submittedName>
</protein>
<dbReference type="PANTHER" id="PTHR11219:SF69">
    <property type="entry name" value="TENEURIN-A"/>
    <property type="match status" value="1"/>
</dbReference>
<dbReference type="Gene3D" id="2.10.25.10">
    <property type="entry name" value="Laminin"/>
    <property type="match status" value="2"/>
</dbReference>
<comment type="caution">
    <text evidence="7">The sequence shown here is derived from an EMBL/GenBank/DDBJ whole genome shotgun (WGS) entry which is preliminary data.</text>
</comment>
<dbReference type="EMBL" id="JATAAI010000034">
    <property type="protein sequence ID" value="KAK1735277.1"/>
    <property type="molecule type" value="Genomic_DNA"/>
</dbReference>
<comment type="caution">
    <text evidence="4">Lacks conserved residue(s) required for the propagation of feature annotation.</text>
</comment>
<dbReference type="GO" id="GO:0007157">
    <property type="term" value="P:heterophilic cell-cell adhesion via plasma membrane cell adhesion molecules"/>
    <property type="evidence" value="ECO:0007669"/>
    <property type="project" value="TreeGrafter"/>
</dbReference>
<dbReference type="SMART" id="SM00181">
    <property type="entry name" value="EGF"/>
    <property type="match status" value="3"/>
</dbReference>
<keyword evidence="1 4" id="KW-0245">EGF-like domain</keyword>
<dbReference type="Proteomes" id="UP001224775">
    <property type="component" value="Unassembled WGS sequence"/>
</dbReference>
<name>A0AAD8XXH1_9STRA</name>
<dbReference type="PROSITE" id="PS01186">
    <property type="entry name" value="EGF_2"/>
    <property type="match status" value="1"/>
</dbReference>
<evidence type="ECO:0000313" key="8">
    <source>
        <dbReference type="Proteomes" id="UP001224775"/>
    </source>
</evidence>
<proteinExistence type="predicted"/>
<reference evidence="7" key="1">
    <citation type="submission" date="2023-06" db="EMBL/GenBank/DDBJ databases">
        <title>Survivors Of The Sea: Transcriptome response of Skeletonema marinoi to long-term dormancy.</title>
        <authorList>
            <person name="Pinder M.I.M."/>
            <person name="Kourtchenko O."/>
            <person name="Robertson E.K."/>
            <person name="Larsson T."/>
            <person name="Maumus F."/>
            <person name="Osuna-Cruz C.M."/>
            <person name="Vancaester E."/>
            <person name="Stenow R."/>
            <person name="Vandepoele K."/>
            <person name="Ploug H."/>
            <person name="Bruchert V."/>
            <person name="Godhe A."/>
            <person name="Topel M."/>
        </authorList>
    </citation>
    <scope>NUCLEOTIDE SEQUENCE</scope>
    <source>
        <strain evidence="7">R05AC</strain>
    </source>
</reference>
<dbReference type="AlphaFoldDB" id="A0AAD8XXH1"/>
<keyword evidence="8" id="KW-1185">Reference proteome</keyword>
<dbReference type="PANTHER" id="PTHR11219">
    <property type="entry name" value="TENEURIN AND N-ACETYLGLUCOSAMINE-1-PHOSPHODIESTER ALPHA-N-ACETYLGLUCOSAMINIDASE"/>
    <property type="match status" value="1"/>
</dbReference>
<dbReference type="Pfam" id="PF23106">
    <property type="entry name" value="EGF_Teneurin"/>
    <property type="match status" value="1"/>
</dbReference>
<feature type="disulfide bond" evidence="4">
    <location>
        <begin position="198"/>
        <end position="207"/>
    </location>
</feature>